<sequence>MFLRILFLYILLKSSVIAERTNVTISLNKTITKINKELYGDFFYLNNKSILYVNFENVNPKVSFIIFQVHSHMYNVSVFNNSLFSETPLQGTNVGFYAPVKKLDAYFIVNENDVELKVYISVHGYSNSDPIPGGCCLESHFQTCPSMMIQERNMYRYIDVAPSQRENDTSCVQTDNVEIIFRIKYLPERNYDADSYFDAIRTMMTPRGFKNEKKIPNSVLANRCMLSAYPGTGAIYVAIANDVYTGAYSVYVPTYSYGCSPLNNDCDLLDDVLSEFTCAILLFIGVFLCYFGHRFFKTEMFLMGLMVGATLTYIFITSTTDIDQSALLAASVISGIFFGAIWLMLWWFYAIPLISVLLPSINLGILCAAVLNYAAIDNFPTLMIEVNFWLAFLFVVLATAGLLLSVTFYANILCCAILGSYAAIYPIDYYLGSNLKYIMINILRRATVKLFRKANLLPIFQWRDALALTLWILLFTTGVAYQYYTSLGKPPFPPPPRSTRPEPPGYGTISRRNERNGALSQNINREASRNNERTSLLG</sequence>
<evidence type="ECO:0000313" key="1">
    <source>
        <dbReference type="EMBL" id="KAJ0172636.1"/>
    </source>
</evidence>
<dbReference type="EMBL" id="CM034407">
    <property type="protein sequence ID" value="KAJ0172636.1"/>
    <property type="molecule type" value="Genomic_DNA"/>
</dbReference>
<name>A0ACC1CM36_9NEOP</name>
<comment type="caution">
    <text evidence="1">The sequence shown here is derived from an EMBL/GenBank/DDBJ whole genome shotgun (WGS) entry which is preliminary data.</text>
</comment>
<evidence type="ECO:0000313" key="2">
    <source>
        <dbReference type="Proteomes" id="UP000824533"/>
    </source>
</evidence>
<reference evidence="1 2" key="1">
    <citation type="journal article" date="2021" name="Front. Genet.">
        <title>Chromosome-Level Genome Assembly Reveals Significant Gene Expansion in the Toll and IMD Signaling Pathways of Dendrolimus kikuchii.</title>
        <authorList>
            <person name="Zhou J."/>
            <person name="Wu P."/>
            <person name="Xiong Z."/>
            <person name="Liu N."/>
            <person name="Zhao N."/>
            <person name="Ji M."/>
            <person name="Qiu Y."/>
            <person name="Yang B."/>
        </authorList>
    </citation>
    <scope>NUCLEOTIDE SEQUENCE [LARGE SCALE GENOMIC DNA]</scope>
    <source>
        <strain evidence="1">Ann1</strain>
    </source>
</reference>
<proteinExistence type="predicted"/>
<organism evidence="1 2">
    <name type="scientific">Dendrolimus kikuchii</name>
    <dbReference type="NCBI Taxonomy" id="765133"/>
    <lineage>
        <taxon>Eukaryota</taxon>
        <taxon>Metazoa</taxon>
        <taxon>Ecdysozoa</taxon>
        <taxon>Arthropoda</taxon>
        <taxon>Hexapoda</taxon>
        <taxon>Insecta</taxon>
        <taxon>Pterygota</taxon>
        <taxon>Neoptera</taxon>
        <taxon>Endopterygota</taxon>
        <taxon>Lepidoptera</taxon>
        <taxon>Glossata</taxon>
        <taxon>Ditrysia</taxon>
        <taxon>Bombycoidea</taxon>
        <taxon>Lasiocampidae</taxon>
        <taxon>Dendrolimus</taxon>
    </lineage>
</organism>
<dbReference type="Proteomes" id="UP000824533">
    <property type="component" value="Linkage Group LG21"/>
</dbReference>
<accession>A0ACC1CM36</accession>
<protein>
    <submittedName>
        <fullName evidence="1">Uncharacterized protein</fullName>
    </submittedName>
</protein>
<gene>
    <name evidence="1" type="ORF">K1T71_011775</name>
</gene>
<keyword evidence="2" id="KW-1185">Reference proteome</keyword>